<reference evidence="1 2" key="1">
    <citation type="submission" date="2019-06" db="EMBL/GenBank/DDBJ databases">
        <title>Whole genome shotgun sequence of Brevibacillus reuszeri NBRC 15719.</title>
        <authorList>
            <person name="Hosoyama A."/>
            <person name="Uohara A."/>
            <person name="Ohji S."/>
            <person name="Ichikawa N."/>
        </authorList>
    </citation>
    <scope>NUCLEOTIDE SEQUENCE [LARGE SCALE GENOMIC DNA]</scope>
    <source>
        <strain evidence="1 2">NBRC 15719</strain>
    </source>
</reference>
<name>A0ABQ0TSI3_9BACL</name>
<dbReference type="EMBL" id="BJON01000018">
    <property type="protein sequence ID" value="GED70875.1"/>
    <property type="molecule type" value="Genomic_DNA"/>
</dbReference>
<evidence type="ECO:0008006" key="3">
    <source>
        <dbReference type="Google" id="ProtNLM"/>
    </source>
</evidence>
<dbReference type="Proteomes" id="UP000319578">
    <property type="component" value="Unassembled WGS sequence"/>
</dbReference>
<dbReference type="SUPFAM" id="SSF55729">
    <property type="entry name" value="Acyl-CoA N-acyltransferases (Nat)"/>
    <property type="match status" value="1"/>
</dbReference>
<protein>
    <recommendedName>
        <fullName evidence="3">N-acetyltransferase domain-containing protein</fullName>
    </recommendedName>
</protein>
<proteinExistence type="predicted"/>
<keyword evidence="2" id="KW-1185">Reference proteome</keyword>
<accession>A0ABQ0TSI3</accession>
<evidence type="ECO:0000313" key="1">
    <source>
        <dbReference type="EMBL" id="GED70875.1"/>
    </source>
</evidence>
<sequence>MNINLENAARSLDKYRAMMSPNHVHLITQENSDYFAFGAGTNATAVGYILVRTIPKESMSNVIALEIDQKLAGIGLEEVLLDAVEKKLREKNYHTLTFDCIFQENEPVSKAFLSPQEGWGKGELLSHIYTGNLQGISRAPWVTKQRLPKGFEFFSWDELTTGEREYIATGGDQWYPSKLSPLQEAHLMNAQLSVGLRYQGSIVGWKIVQRTARNMVLFKTQFIRDEYRSLGRGVLLIAEGIRKTIRVEGMEYGMFVVEKENNDMLQFTNRHFAPYIIRRKSLFSFRKVLA</sequence>
<comment type="caution">
    <text evidence="1">The sequence shown here is derived from an EMBL/GenBank/DDBJ whole genome shotgun (WGS) entry which is preliminary data.</text>
</comment>
<dbReference type="InterPro" id="IPR016181">
    <property type="entry name" value="Acyl_CoA_acyltransferase"/>
</dbReference>
<organism evidence="1 2">
    <name type="scientific">Brevibacillus reuszeri</name>
    <dbReference type="NCBI Taxonomy" id="54915"/>
    <lineage>
        <taxon>Bacteria</taxon>
        <taxon>Bacillati</taxon>
        <taxon>Bacillota</taxon>
        <taxon>Bacilli</taxon>
        <taxon>Bacillales</taxon>
        <taxon>Paenibacillaceae</taxon>
        <taxon>Brevibacillus</taxon>
    </lineage>
</organism>
<gene>
    <name evidence="1" type="ORF">BRE01_45770</name>
</gene>
<evidence type="ECO:0000313" key="2">
    <source>
        <dbReference type="Proteomes" id="UP000319578"/>
    </source>
</evidence>
<dbReference type="RefSeq" id="WP_049741452.1">
    <property type="nucleotide sequence ID" value="NZ_BJON01000018.1"/>
</dbReference>